<dbReference type="HOGENOM" id="CLU_003998_0_0_1"/>
<dbReference type="GO" id="GO:0010494">
    <property type="term" value="C:cytoplasmic stress granule"/>
    <property type="evidence" value="ECO:0007669"/>
    <property type="project" value="UniProtKB-ARBA"/>
</dbReference>
<feature type="compositionally biased region" description="Polar residues" evidence="8">
    <location>
        <begin position="908"/>
        <end position="917"/>
    </location>
</feature>
<feature type="compositionally biased region" description="Low complexity" evidence="8">
    <location>
        <begin position="343"/>
        <end position="356"/>
    </location>
</feature>
<accession>A0A074Z1A5</accession>
<dbReference type="Gene3D" id="1.20.970.30">
    <property type="entry name" value="eIF4G, eIF4E-binding domain"/>
    <property type="match status" value="1"/>
</dbReference>
<dbReference type="SUPFAM" id="SSF101489">
    <property type="entry name" value="Eukaryotic initiation factor 4f subunit eIF4g, eIF4e-binding domain"/>
    <property type="match status" value="1"/>
</dbReference>
<feature type="region of interest" description="Disordered" evidence="8">
    <location>
        <begin position="1"/>
        <end position="167"/>
    </location>
</feature>
<feature type="compositionally biased region" description="Basic and acidic residues" evidence="8">
    <location>
        <begin position="480"/>
        <end position="493"/>
    </location>
</feature>
<evidence type="ECO:0000313" key="10">
    <source>
        <dbReference type="EMBL" id="KEQ92886.1"/>
    </source>
</evidence>
<dbReference type="SMART" id="SM00543">
    <property type="entry name" value="MIF4G"/>
    <property type="match status" value="1"/>
</dbReference>
<dbReference type="OMA" id="PRGGPNM"/>
<feature type="compositionally biased region" description="Low complexity" evidence="8">
    <location>
        <begin position="723"/>
        <end position="744"/>
    </location>
</feature>
<feature type="compositionally biased region" description="Polar residues" evidence="8">
    <location>
        <begin position="38"/>
        <end position="67"/>
    </location>
</feature>
<keyword evidence="3" id="KW-0963">Cytoplasm</keyword>
<comment type="similarity">
    <text evidence="2">Belongs to the eukaryotic initiation factor 4G family.</text>
</comment>
<dbReference type="InterPro" id="IPR022745">
    <property type="entry name" value="eIF4G1_eIF4E-bd"/>
</dbReference>
<feature type="region of interest" description="Disordered" evidence="8">
    <location>
        <begin position="343"/>
        <end position="763"/>
    </location>
</feature>
<keyword evidence="5" id="KW-0597">Phosphoprotein</keyword>
<keyword evidence="4" id="KW-0396">Initiation factor</keyword>
<dbReference type="Proteomes" id="UP000030641">
    <property type="component" value="Unassembled WGS sequence"/>
</dbReference>
<feature type="compositionally biased region" description="Polar residues" evidence="8">
    <location>
        <begin position="1363"/>
        <end position="1373"/>
    </location>
</feature>
<feature type="compositionally biased region" description="Polar residues" evidence="8">
    <location>
        <begin position="1404"/>
        <end position="1413"/>
    </location>
</feature>
<evidence type="ECO:0000256" key="1">
    <source>
        <dbReference type="ARBA" id="ARBA00004496"/>
    </source>
</evidence>
<evidence type="ECO:0000256" key="3">
    <source>
        <dbReference type="ARBA" id="ARBA00022490"/>
    </source>
</evidence>
<dbReference type="GO" id="GO:0016281">
    <property type="term" value="C:eukaryotic translation initiation factor 4F complex"/>
    <property type="evidence" value="ECO:0007669"/>
    <property type="project" value="TreeGrafter"/>
</dbReference>
<organism evidence="10 11">
    <name type="scientific">Aureobasidium subglaciale (strain EXF-2481)</name>
    <name type="common">Aureobasidium pullulans var. subglaciale</name>
    <dbReference type="NCBI Taxonomy" id="1043005"/>
    <lineage>
        <taxon>Eukaryota</taxon>
        <taxon>Fungi</taxon>
        <taxon>Dikarya</taxon>
        <taxon>Ascomycota</taxon>
        <taxon>Pezizomycotina</taxon>
        <taxon>Dothideomycetes</taxon>
        <taxon>Dothideomycetidae</taxon>
        <taxon>Dothideales</taxon>
        <taxon>Saccotheciaceae</taxon>
        <taxon>Aureobasidium</taxon>
    </lineage>
</organism>
<feature type="compositionally biased region" description="Low complexity" evidence="8">
    <location>
        <begin position="1"/>
        <end position="21"/>
    </location>
</feature>
<keyword evidence="7" id="KW-0648">Protein biosynthesis</keyword>
<evidence type="ECO:0000256" key="6">
    <source>
        <dbReference type="ARBA" id="ARBA00022884"/>
    </source>
</evidence>
<protein>
    <recommendedName>
        <fullName evidence="9">MIF4G domain-containing protein</fullName>
    </recommendedName>
</protein>
<dbReference type="PANTHER" id="PTHR23253">
    <property type="entry name" value="EUKARYOTIC TRANSLATION INITIATION FACTOR 4 GAMMA"/>
    <property type="match status" value="1"/>
</dbReference>
<evidence type="ECO:0000256" key="7">
    <source>
        <dbReference type="ARBA" id="ARBA00022917"/>
    </source>
</evidence>
<dbReference type="Pfam" id="PF02854">
    <property type="entry name" value="MIF4G"/>
    <property type="match status" value="1"/>
</dbReference>
<dbReference type="InterPro" id="IPR003890">
    <property type="entry name" value="MIF4G-like_typ-3"/>
</dbReference>
<evidence type="ECO:0000313" key="11">
    <source>
        <dbReference type="Proteomes" id="UP000030641"/>
    </source>
</evidence>
<evidence type="ECO:0000256" key="5">
    <source>
        <dbReference type="ARBA" id="ARBA00022553"/>
    </source>
</evidence>
<dbReference type="InterPro" id="IPR036211">
    <property type="entry name" value="eIF4G_eIF4E-bd_sf"/>
</dbReference>
<feature type="compositionally biased region" description="Low complexity" evidence="8">
    <location>
        <begin position="131"/>
        <end position="140"/>
    </location>
</feature>
<feature type="region of interest" description="Disordered" evidence="8">
    <location>
        <begin position="1261"/>
        <end position="1429"/>
    </location>
</feature>
<feature type="region of interest" description="Disordered" evidence="8">
    <location>
        <begin position="830"/>
        <end position="961"/>
    </location>
</feature>
<dbReference type="SUPFAM" id="SSF48371">
    <property type="entry name" value="ARM repeat"/>
    <property type="match status" value="1"/>
</dbReference>
<dbReference type="STRING" id="1043005.A0A074Z1A5"/>
<evidence type="ECO:0000256" key="8">
    <source>
        <dbReference type="SAM" id="MobiDB-lite"/>
    </source>
</evidence>
<feature type="compositionally biased region" description="Basic and acidic residues" evidence="8">
    <location>
        <begin position="500"/>
        <end position="631"/>
    </location>
</feature>
<gene>
    <name evidence="10" type="ORF">AUEXF2481DRAFT_31754</name>
</gene>
<feature type="region of interest" description="Disordered" evidence="8">
    <location>
        <begin position="200"/>
        <end position="320"/>
    </location>
</feature>
<feature type="compositionally biased region" description="Low complexity" evidence="8">
    <location>
        <begin position="301"/>
        <end position="320"/>
    </location>
</feature>
<dbReference type="EMBL" id="KL584768">
    <property type="protein sequence ID" value="KEQ92886.1"/>
    <property type="molecule type" value="Genomic_DNA"/>
</dbReference>
<feature type="compositionally biased region" description="Low complexity" evidence="8">
    <location>
        <begin position="396"/>
        <end position="411"/>
    </location>
</feature>
<feature type="region of interest" description="Disordered" evidence="8">
    <location>
        <begin position="975"/>
        <end position="995"/>
    </location>
</feature>
<dbReference type="GO" id="GO:0003729">
    <property type="term" value="F:mRNA binding"/>
    <property type="evidence" value="ECO:0007669"/>
    <property type="project" value="TreeGrafter"/>
</dbReference>
<dbReference type="PANTHER" id="PTHR23253:SF9">
    <property type="entry name" value="EUKARYOTIC TRANSLATION INITIATION FACTOR 4 GAMMA 2"/>
    <property type="match status" value="1"/>
</dbReference>
<sequence length="1429" mass="153134">MTSENPSAAQNQPQAAQSTQQKAVPAQLSYASIANKPSAAQQSQNASKVKTNASATSSSNKPSNMQNGEHGRKPSVIISASGTTGQMPNGGPQTQSSRPNINFGSMNGPTGSPAIATSVPAQQTTPNLAAANPNIISPSHSPSPIPQPAASGGKPPANLPGQNNAPNFGSFGAENAEVGPDTIKVHVAPQLTHVVQNSAAPLTPSSQPLHMRRPSQQSQHSDAGMRANFVPGNGRGRGGFTPGNYNPHSPAQSHRPLPYQGRGPPNMPPQAAQFQPGANLAGSPGGAYRGRNGSPAMMHAQPFMPQGMQHQPQMHPYPQQHLNPQQQALYGMQPPYDAYGGYYQPFYPQGQYQQGAPPSPRPNNPYPASYGGPPAHMNAPYHNPMSRSGSQISERPSSSVGQSAAPASGAPQPSPAPGTPTPTASNFQIPTKTKSKAIVIKNDKGEEISFDKKPSPAPQSPAIVSSAPTPPPRTPSVQHIRTESKSTKTDAETKSAFQEQVKRQLEAQRAKEEAEKKAVQDKEDADKKATQDKDDAEKKAAQDKEDAEKKIAQDKADAEKKAAQEKEEAEAKAKKEQEEADSKAAKDKEEADKKAAEEATAKDAADKAQSDEDEAARLKREEDERIEREIAEMEEAERLEDERERAFQEKRNKEKEAQAAKDKEAADKADEEMKRLEREAEELELKKEKEREGEASAEKTDEQKAEDAKLFASLKKPTLGPGATEETSAPAEAAEAAPAKSKPANLKLDTTKNIEPAQPTAGMQSLKSARFLEIKNDQFSYPDGFKSPNPALNQTGKRVGKEYDMDFLLQFQSVFKEKPTVDWDLRVKETLGEGDSSGRQNSRGGASMGGRQPSNRGPSQFSAMGAFASGNTRTLPAGTTSADRFNASSGRGGPMGMGRGGAFPGQGSLSRTNSLQTMAGMGGPGSPRTNTSRRGGGSKRGNPSRHHDREDANAAKNMPLTAGMDLKPLEKSQSGWTARSIGAPPSASAAPVDGQMPPDMVQRKVKAALNKMTPENFEKISDQIIEIANQSKKETDGRTLRQVIQLTFEKACDEAHWAGTYAKFCSKMLTSMSNEIVDETIRDRSGQPVVGGGLFRKYLLNRCQEEFERGWEANLPPMPEGKEATLLSDEYYIAAAAKRKGLGLIQFIGELYKLGMLTVKIMHQCVLRLLNFEGQPDESAVENLSKLLKAVGATMDSTEQGHQLVNVYYDRVASILDQHKDMPSRSRFMLMDIIDLRKNNWRSKDNDKGPKTIEEIHAEAEAAQAAAEVERQRNNSNRGGHGRAPMGRGDARSFSGHGGMPPPDYPRNQVGMDDLRRLQARGSQRQASAGLGPQLGPSSLFSSSRSGSGRKGLGPPRDGEGSGPTSRAGTPSQQKKEETTHVNAFSALAALENQEDVGADEASPPSNAGSPSVSKAIPSIDEAASSTDA</sequence>
<evidence type="ECO:0000259" key="9">
    <source>
        <dbReference type="SMART" id="SM00543"/>
    </source>
</evidence>
<feature type="domain" description="MIF4G" evidence="9">
    <location>
        <begin position="1002"/>
        <end position="1240"/>
    </location>
</feature>
<dbReference type="InterPro" id="IPR016024">
    <property type="entry name" value="ARM-type_fold"/>
</dbReference>
<dbReference type="GO" id="GO:0003743">
    <property type="term" value="F:translation initiation factor activity"/>
    <property type="evidence" value="ECO:0007669"/>
    <property type="project" value="UniProtKB-KW"/>
</dbReference>
<name>A0A074Z1A5_AURSE</name>
<dbReference type="RefSeq" id="XP_013341328.1">
    <property type="nucleotide sequence ID" value="XM_013485874.1"/>
</dbReference>
<comment type="subcellular location">
    <subcellularLocation>
        <location evidence="1">Cytoplasm</location>
    </subcellularLocation>
</comment>
<feature type="compositionally biased region" description="Basic and acidic residues" evidence="8">
    <location>
        <begin position="640"/>
        <end position="709"/>
    </location>
</feature>
<feature type="compositionally biased region" description="Low complexity" evidence="8">
    <location>
        <begin position="1330"/>
        <end position="1347"/>
    </location>
</feature>
<dbReference type="InParanoid" id="A0A074Z1A5"/>
<evidence type="ECO:0000256" key="2">
    <source>
        <dbReference type="ARBA" id="ARBA00005775"/>
    </source>
</evidence>
<feature type="compositionally biased region" description="Polar residues" evidence="8">
    <location>
        <begin position="852"/>
        <end position="862"/>
    </location>
</feature>
<feature type="compositionally biased region" description="Polar residues" evidence="8">
    <location>
        <begin position="200"/>
        <end position="221"/>
    </location>
</feature>
<dbReference type="FunFam" id="1.25.40.180:FF:000020">
    <property type="entry name" value="Eukaryotic translation initiation factor subunit"/>
    <property type="match status" value="1"/>
</dbReference>
<feature type="compositionally biased region" description="Polar residues" evidence="8">
    <location>
        <begin position="869"/>
        <end position="883"/>
    </location>
</feature>
<feature type="compositionally biased region" description="Polar residues" evidence="8">
    <location>
        <begin position="78"/>
        <end position="110"/>
    </location>
</feature>
<proteinExistence type="inferred from homology"/>
<keyword evidence="11" id="KW-1185">Reference proteome</keyword>
<evidence type="ECO:0000256" key="4">
    <source>
        <dbReference type="ARBA" id="ARBA00022540"/>
    </source>
</evidence>
<reference evidence="10 11" key="1">
    <citation type="journal article" date="2014" name="BMC Genomics">
        <title>Genome sequencing of four Aureobasidium pullulans varieties: biotechnological potential, stress tolerance, and description of new species.</title>
        <authorList>
            <person name="Gostin Ar C."/>
            <person name="Ohm R.A."/>
            <person name="Kogej T."/>
            <person name="Sonjak S."/>
            <person name="Turk M."/>
            <person name="Zajc J."/>
            <person name="Zalar P."/>
            <person name="Grube M."/>
            <person name="Sun H."/>
            <person name="Han J."/>
            <person name="Sharma A."/>
            <person name="Chiniquy J."/>
            <person name="Ngan C.Y."/>
            <person name="Lipzen A."/>
            <person name="Barry K."/>
            <person name="Grigoriev I.V."/>
            <person name="Gunde-Cimerman N."/>
        </authorList>
    </citation>
    <scope>NUCLEOTIDE SEQUENCE [LARGE SCALE GENOMIC DNA]</scope>
    <source>
        <strain evidence="10 11">EXF-2481</strain>
    </source>
</reference>
<dbReference type="Gene3D" id="1.25.40.180">
    <property type="match status" value="1"/>
</dbReference>
<dbReference type="OrthoDB" id="514777at2759"/>
<feature type="compositionally biased region" description="Polar residues" evidence="8">
    <location>
        <begin position="385"/>
        <end position="395"/>
    </location>
</feature>
<feature type="compositionally biased region" description="Basic and acidic residues" evidence="8">
    <location>
        <begin position="441"/>
        <end position="454"/>
    </location>
</feature>
<dbReference type="Pfam" id="PF12152">
    <property type="entry name" value="eIF_4G1"/>
    <property type="match status" value="1"/>
</dbReference>
<dbReference type="GeneID" id="25364512"/>
<feature type="compositionally biased region" description="Gly residues" evidence="8">
    <location>
        <begin position="890"/>
        <end position="904"/>
    </location>
</feature>
<keyword evidence="6" id="KW-0694">RNA-binding</keyword>